<feature type="compositionally biased region" description="Acidic residues" evidence="1">
    <location>
        <begin position="166"/>
        <end position="178"/>
    </location>
</feature>
<dbReference type="PANTHER" id="PTHR23530">
    <property type="entry name" value="TRANSPORT PROTEIN-RELATED"/>
    <property type="match status" value="1"/>
</dbReference>
<gene>
    <name evidence="3" type="ORF">JD82_02280</name>
</gene>
<keyword evidence="2" id="KW-0472">Membrane</keyword>
<feature type="transmembrane region" description="Helical" evidence="2">
    <location>
        <begin position="280"/>
        <end position="298"/>
    </location>
</feature>
<sequence length="386" mass="38645">MFADSGLSESEIAALLAIWSITGVLAEVPTGVLADRISRRGSIAAGGVAQALAYVLWSAFPEFGAFAAGFVLWGIGGTLVSGALEAWLYDALVDLGEPARFQRLYGRISSCELIAQIPAAIAATVLFPWGGFALVGWASVGTCLGAAVLAARLPEPSRRRAGGDGAGDDAGDDPDSGDGGECRGGDHAAAGGACSGLGATGGYLATLRAGIGEAVRAPAVRRVLVVVALLTSVDDIEEFFPLLAENWGVPPQWVPVATLGIPLAGACGALLAGRVRPARAGPLLLAATGAFAAAGVWASPSSLVLVAGFYAVYRGVLVVANARLQEHIDGTARATVTSVAGVGTDLAGLLLLGAWALAGLPAALVLTAFVAVLLPWGLRAAAGTTG</sequence>
<feature type="transmembrane region" description="Helical" evidence="2">
    <location>
        <begin position="132"/>
        <end position="151"/>
    </location>
</feature>
<accession>A0A660CDF5</accession>
<dbReference type="InterPro" id="IPR011701">
    <property type="entry name" value="MFS"/>
</dbReference>
<comment type="caution">
    <text evidence="3">The sequence shown here is derived from an EMBL/GenBank/DDBJ whole genome shotgun (WGS) entry which is preliminary data.</text>
</comment>
<evidence type="ECO:0000256" key="1">
    <source>
        <dbReference type="SAM" id="MobiDB-lite"/>
    </source>
</evidence>
<dbReference type="Pfam" id="PF07690">
    <property type="entry name" value="MFS_1"/>
    <property type="match status" value="1"/>
</dbReference>
<dbReference type="AlphaFoldDB" id="A0A660CDF5"/>
<name>A0A660CDF5_9PSEU</name>
<feature type="region of interest" description="Disordered" evidence="1">
    <location>
        <begin position="157"/>
        <end position="184"/>
    </location>
</feature>
<protein>
    <submittedName>
        <fullName evidence="3">MFS transporter</fullName>
    </submittedName>
</protein>
<dbReference type="InterPro" id="IPR053160">
    <property type="entry name" value="MFS_DHA3_Transporter"/>
</dbReference>
<dbReference type="GO" id="GO:0022857">
    <property type="term" value="F:transmembrane transporter activity"/>
    <property type="evidence" value="ECO:0007669"/>
    <property type="project" value="InterPro"/>
</dbReference>
<dbReference type="EMBL" id="VLJV01000001">
    <property type="protein sequence ID" value="TWH20434.1"/>
    <property type="molecule type" value="Genomic_DNA"/>
</dbReference>
<dbReference type="Gene3D" id="1.20.1250.20">
    <property type="entry name" value="MFS general substrate transporter like domains"/>
    <property type="match status" value="1"/>
</dbReference>
<keyword evidence="4" id="KW-1185">Reference proteome</keyword>
<organism evidence="3 4">
    <name type="scientific">Prauserella rugosa</name>
    <dbReference type="NCBI Taxonomy" id="43354"/>
    <lineage>
        <taxon>Bacteria</taxon>
        <taxon>Bacillati</taxon>
        <taxon>Actinomycetota</taxon>
        <taxon>Actinomycetes</taxon>
        <taxon>Pseudonocardiales</taxon>
        <taxon>Pseudonocardiaceae</taxon>
        <taxon>Prauserella</taxon>
    </lineage>
</organism>
<dbReference type="Proteomes" id="UP000317303">
    <property type="component" value="Unassembled WGS sequence"/>
</dbReference>
<dbReference type="InterPro" id="IPR036259">
    <property type="entry name" value="MFS_trans_sf"/>
</dbReference>
<evidence type="ECO:0000313" key="4">
    <source>
        <dbReference type="Proteomes" id="UP000317303"/>
    </source>
</evidence>
<evidence type="ECO:0000256" key="2">
    <source>
        <dbReference type="SAM" id="Phobius"/>
    </source>
</evidence>
<proteinExistence type="predicted"/>
<keyword evidence="2" id="KW-0812">Transmembrane</keyword>
<dbReference type="PANTHER" id="PTHR23530:SF1">
    <property type="entry name" value="PERMEASE, MAJOR FACILITATOR SUPERFAMILY-RELATED"/>
    <property type="match status" value="1"/>
</dbReference>
<keyword evidence="2" id="KW-1133">Transmembrane helix</keyword>
<reference evidence="3 4" key="1">
    <citation type="submission" date="2019-07" db="EMBL/GenBank/DDBJ databases">
        <title>R&amp;d 2014.</title>
        <authorList>
            <person name="Klenk H.-P."/>
        </authorList>
    </citation>
    <scope>NUCLEOTIDE SEQUENCE [LARGE SCALE GENOMIC DNA]</scope>
    <source>
        <strain evidence="3 4">DSM 43194</strain>
    </source>
</reference>
<evidence type="ECO:0000313" key="3">
    <source>
        <dbReference type="EMBL" id="TWH20434.1"/>
    </source>
</evidence>
<feature type="transmembrane region" description="Helical" evidence="2">
    <location>
        <begin position="12"/>
        <end position="34"/>
    </location>
</feature>
<dbReference type="SUPFAM" id="SSF103473">
    <property type="entry name" value="MFS general substrate transporter"/>
    <property type="match status" value="1"/>
</dbReference>
<feature type="transmembrane region" description="Helical" evidence="2">
    <location>
        <begin position="363"/>
        <end position="382"/>
    </location>
</feature>